<dbReference type="InterPro" id="IPR020846">
    <property type="entry name" value="MFS_dom"/>
</dbReference>
<evidence type="ECO:0000256" key="4">
    <source>
        <dbReference type="ARBA" id="ARBA00023136"/>
    </source>
</evidence>
<dbReference type="Proteomes" id="UP000246991">
    <property type="component" value="Unassembled WGS sequence"/>
</dbReference>
<keyword evidence="4 5" id="KW-0472">Membrane</keyword>
<evidence type="ECO:0000256" key="3">
    <source>
        <dbReference type="ARBA" id="ARBA00022989"/>
    </source>
</evidence>
<dbReference type="PANTHER" id="PTHR23501:SF43">
    <property type="entry name" value="MULTIDRUG TRANSPORTER, PUTATIVE (AFU_ORTHOLOGUE AFUA_6G03040)-RELATED"/>
    <property type="match status" value="1"/>
</dbReference>
<dbReference type="InterPro" id="IPR036259">
    <property type="entry name" value="MFS_trans_sf"/>
</dbReference>
<keyword evidence="2 5" id="KW-0812">Transmembrane</keyword>
<keyword evidence="3 5" id="KW-1133">Transmembrane helix</keyword>
<evidence type="ECO:0000313" key="8">
    <source>
        <dbReference type="Proteomes" id="UP000246991"/>
    </source>
</evidence>
<evidence type="ECO:0000313" key="7">
    <source>
        <dbReference type="EMBL" id="PWW75728.1"/>
    </source>
</evidence>
<feature type="transmembrane region" description="Helical" evidence="5">
    <location>
        <begin position="315"/>
        <end position="336"/>
    </location>
</feature>
<dbReference type="PROSITE" id="PS50850">
    <property type="entry name" value="MFS"/>
    <property type="match status" value="1"/>
</dbReference>
<comment type="subcellular location">
    <subcellularLocation>
        <location evidence="1">Membrane</location>
        <topology evidence="1">Multi-pass membrane protein</topology>
    </subcellularLocation>
</comment>
<feature type="transmembrane region" description="Helical" evidence="5">
    <location>
        <begin position="191"/>
        <end position="213"/>
    </location>
</feature>
<feature type="transmembrane region" description="Helical" evidence="5">
    <location>
        <begin position="520"/>
        <end position="538"/>
    </location>
</feature>
<feature type="transmembrane region" description="Helical" evidence="5">
    <location>
        <begin position="75"/>
        <end position="94"/>
    </location>
</feature>
<feature type="transmembrane region" description="Helical" evidence="5">
    <location>
        <begin position="446"/>
        <end position="470"/>
    </location>
</feature>
<evidence type="ECO:0000256" key="2">
    <source>
        <dbReference type="ARBA" id="ARBA00022692"/>
    </source>
</evidence>
<dbReference type="InterPro" id="IPR011701">
    <property type="entry name" value="MFS"/>
</dbReference>
<reference evidence="7 8" key="1">
    <citation type="submission" date="2018-03" db="EMBL/GenBank/DDBJ databases">
        <title>Genomes of Pezizomycetes fungi and the evolution of truffles.</title>
        <authorList>
            <person name="Murat C."/>
            <person name="Payen T."/>
            <person name="Noel B."/>
            <person name="Kuo A."/>
            <person name="Martin F.M."/>
        </authorList>
    </citation>
    <scope>NUCLEOTIDE SEQUENCE [LARGE SCALE GENOMIC DNA]</scope>
    <source>
        <strain evidence="7">091103-1</strain>
    </source>
</reference>
<evidence type="ECO:0000259" key="6">
    <source>
        <dbReference type="PROSITE" id="PS50850"/>
    </source>
</evidence>
<organism evidence="7 8">
    <name type="scientific">Tuber magnatum</name>
    <name type="common">white Piedmont truffle</name>
    <dbReference type="NCBI Taxonomy" id="42249"/>
    <lineage>
        <taxon>Eukaryota</taxon>
        <taxon>Fungi</taxon>
        <taxon>Dikarya</taxon>
        <taxon>Ascomycota</taxon>
        <taxon>Pezizomycotina</taxon>
        <taxon>Pezizomycetes</taxon>
        <taxon>Pezizales</taxon>
        <taxon>Tuberaceae</taxon>
        <taxon>Tuber</taxon>
    </lineage>
</organism>
<feature type="transmembrane region" description="Helical" evidence="5">
    <location>
        <begin position="381"/>
        <end position="402"/>
    </location>
</feature>
<feature type="transmembrane region" description="Helical" evidence="5">
    <location>
        <begin position="356"/>
        <end position="374"/>
    </location>
</feature>
<dbReference type="Gene3D" id="1.20.1720.10">
    <property type="entry name" value="Multidrug resistance protein D"/>
    <property type="match status" value="1"/>
</dbReference>
<dbReference type="OrthoDB" id="440553at2759"/>
<keyword evidence="8" id="KW-1185">Reference proteome</keyword>
<evidence type="ECO:0000256" key="5">
    <source>
        <dbReference type="SAM" id="Phobius"/>
    </source>
</evidence>
<feature type="transmembrane region" description="Helical" evidence="5">
    <location>
        <begin position="130"/>
        <end position="150"/>
    </location>
</feature>
<proteinExistence type="predicted"/>
<dbReference type="EMBL" id="PYWC01000043">
    <property type="protein sequence ID" value="PWW75728.1"/>
    <property type="molecule type" value="Genomic_DNA"/>
</dbReference>
<comment type="caution">
    <text evidence="7">The sequence shown here is derived from an EMBL/GenBank/DDBJ whole genome shotgun (WGS) entry which is preliminary data.</text>
</comment>
<feature type="domain" description="Major facilitator superfamily (MFS) profile" evidence="6">
    <location>
        <begin position="40"/>
        <end position="545"/>
    </location>
</feature>
<dbReference type="STRING" id="42249.A0A317SN40"/>
<dbReference type="Pfam" id="PF07690">
    <property type="entry name" value="MFS_1"/>
    <property type="match status" value="1"/>
</dbReference>
<feature type="transmembrane region" description="Helical" evidence="5">
    <location>
        <begin position="271"/>
        <end position="294"/>
    </location>
</feature>
<dbReference type="GO" id="GO:0005886">
    <property type="term" value="C:plasma membrane"/>
    <property type="evidence" value="ECO:0007669"/>
    <property type="project" value="TreeGrafter"/>
</dbReference>
<dbReference type="PRINTS" id="PR01036">
    <property type="entry name" value="TCRTETB"/>
</dbReference>
<feature type="transmembrane region" description="Helical" evidence="5">
    <location>
        <begin position="162"/>
        <end position="185"/>
    </location>
</feature>
<protein>
    <submittedName>
        <fullName evidence="7">Putative MFS multidrug transporter</fullName>
    </submittedName>
</protein>
<dbReference type="Gene3D" id="1.20.1250.20">
    <property type="entry name" value="MFS general substrate transporter like domains"/>
    <property type="match status" value="1"/>
</dbReference>
<dbReference type="SUPFAM" id="SSF103473">
    <property type="entry name" value="MFS general substrate transporter"/>
    <property type="match status" value="1"/>
</dbReference>
<sequence>MAGGSEDVLEGSEIEGVSGEGTSVADPGRKYMTGWRLHALSFGITLSLFLSTLETTIVSTSLISVTNALHGFDQGSWVVTSYMLTYTGFLVIYAKFSDIFGRKSMMIIALVVFTVFSILCGVSQNMLQLIVFRAFQGLGGSGIYAMSMVIPPDMVPLEKFGLYMGIISSVFALSSILGPILGGVINDKTTWRWVFLLNAPGGCGALALIALVLPSNFPHPKLPERRGLGEVFSKSAFRRLDWRGTSLSLAASVLLVYALQEAATDFRWNSAKVISTLTISVLCWVGFALWERVVEQHADGIQEPIFPWRVAKNRAAGGVFLSVFFTGFPFLGAIISLPQRFQIVNGTSAAGAGIRLFPMVLAAPLASWFSAVLITAAKIPAFYVLTVACSLQVVGLALMSTLPTDTMVVANAQYAYEAIMGVGFGLAIPTAILFLSVLVEAKDQAVVMGAITQIRVLGGTVGLAISATLLSSDVKSKLPKLLNPQQLAALLRSSRALETFDDEIRVRVRFVYAEAYNRQMILLTGFAAASLLSLGLSFERKARTLDIAKI</sequence>
<feature type="transmembrane region" description="Helical" evidence="5">
    <location>
        <begin position="39"/>
        <end position="63"/>
    </location>
</feature>
<accession>A0A317SN40</accession>
<feature type="transmembrane region" description="Helical" evidence="5">
    <location>
        <begin position="414"/>
        <end position="439"/>
    </location>
</feature>
<evidence type="ECO:0000256" key="1">
    <source>
        <dbReference type="ARBA" id="ARBA00004141"/>
    </source>
</evidence>
<dbReference type="GO" id="GO:0022857">
    <property type="term" value="F:transmembrane transporter activity"/>
    <property type="evidence" value="ECO:0007669"/>
    <property type="project" value="InterPro"/>
</dbReference>
<name>A0A317SN40_9PEZI</name>
<dbReference type="AlphaFoldDB" id="A0A317SN40"/>
<dbReference type="PANTHER" id="PTHR23501">
    <property type="entry name" value="MAJOR FACILITATOR SUPERFAMILY"/>
    <property type="match status" value="1"/>
</dbReference>
<gene>
    <name evidence="7" type="ORF">C7212DRAFT_194218</name>
</gene>
<feature type="transmembrane region" description="Helical" evidence="5">
    <location>
        <begin position="106"/>
        <end position="124"/>
    </location>
</feature>